<dbReference type="InterPro" id="IPR016181">
    <property type="entry name" value="Acyl_CoA_acyltransferase"/>
</dbReference>
<proteinExistence type="predicted"/>
<comment type="caution">
    <text evidence="1">The sequence shown here is derived from an EMBL/GenBank/DDBJ whole genome shotgun (WGS) entry which is preliminary data.</text>
</comment>
<gene>
    <name evidence="1" type="ORF">GCM10008932_15890</name>
</gene>
<organism evidence="1 2">
    <name type="scientific">Alkalibacterium iburiense</name>
    <dbReference type="NCBI Taxonomy" id="290589"/>
    <lineage>
        <taxon>Bacteria</taxon>
        <taxon>Bacillati</taxon>
        <taxon>Bacillota</taxon>
        <taxon>Bacilli</taxon>
        <taxon>Lactobacillales</taxon>
        <taxon>Carnobacteriaceae</taxon>
        <taxon>Alkalibacterium</taxon>
    </lineage>
</organism>
<dbReference type="SUPFAM" id="SSF55729">
    <property type="entry name" value="Acyl-CoA N-acyltransferases (Nat)"/>
    <property type="match status" value="1"/>
</dbReference>
<dbReference type="EMBL" id="BAAACW010000101">
    <property type="protein sequence ID" value="GAA0364364.1"/>
    <property type="molecule type" value="Genomic_DNA"/>
</dbReference>
<dbReference type="RefSeq" id="WP_343755469.1">
    <property type="nucleotide sequence ID" value="NZ_BAAACW010000101.1"/>
</dbReference>
<reference evidence="1 2" key="1">
    <citation type="journal article" date="2019" name="Int. J. Syst. Evol. Microbiol.">
        <title>The Global Catalogue of Microorganisms (GCM) 10K type strain sequencing project: providing services to taxonomists for standard genome sequencing and annotation.</title>
        <authorList>
            <consortium name="The Broad Institute Genomics Platform"/>
            <consortium name="The Broad Institute Genome Sequencing Center for Infectious Disease"/>
            <person name="Wu L."/>
            <person name="Ma J."/>
        </authorList>
    </citation>
    <scope>NUCLEOTIDE SEQUENCE [LARGE SCALE GENOMIC DNA]</scope>
    <source>
        <strain evidence="1 2">JCM 12662</strain>
    </source>
</reference>
<protein>
    <recommendedName>
        <fullName evidence="3">N-acetyltransferase domain-containing protein</fullName>
    </recommendedName>
</protein>
<sequence>MIESNKIKLHPIAINDFKTILEWSQNDTFCKAYGWDLNKDREELYIWWENLVNRPSKGFLRLGIERKGQLIAMQT</sequence>
<evidence type="ECO:0008006" key="3">
    <source>
        <dbReference type="Google" id="ProtNLM"/>
    </source>
</evidence>
<accession>A0ABN0XHK5</accession>
<dbReference type="Proteomes" id="UP001501166">
    <property type="component" value="Unassembled WGS sequence"/>
</dbReference>
<keyword evidence="2" id="KW-1185">Reference proteome</keyword>
<evidence type="ECO:0000313" key="1">
    <source>
        <dbReference type="EMBL" id="GAA0364364.1"/>
    </source>
</evidence>
<name>A0ABN0XHK5_9LACT</name>
<dbReference type="Gene3D" id="3.40.630.30">
    <property type="match status" value="1"/>
</dbReference>
<evidence type="ECO:0000313" key="2">
    <source>
        <dbReference type="Proteomes" id="UP001501166"/>
    </source>
</evidence>